<evidence type="ECO:0000259" key="9">
    <source>
        <dbReference type="Pfam" id="PF12704"/>
    </source>
</evidence>
<keyword evidence="10" id="KW-0067">ATP-binding</keyword>
<keyword evidence="11" id="KW-1185">Reference proteome</keyword>
<keyword evidence="4 7" id="KW-1133">Transmembrane helix</keyword>
<reference evidence="10 11" key="1">
    <citation type="submission" date="2019-02" db="EMBL/GenBank/DDBJ databases">
        <title>Deep-cultivation of Planctomycetes and their phenomic and genomic characterization uncovers novel biology.</title>
        <authorList>
            <person name="Wiegand S."/>
            <person name="Jogler M."/>
            <person name="Boedeker C."/>
            <person name="Pinto D."/>
            <person name="Vollmers J."/>
            <person name="Rivas-Marin E."/>
            <person name="Kohn T."/>
            <person name="Peeters S.H."/>
            <person name="Heuer A."/>
            <person name="Rast P."/>
            <person name="Oberbeckmann S."/>
            <person name="Bunk B."/>
            <person name="Jeske O."/>
            <person name="Meyerdierks A."/>
            <person name="Storesund J.E."/>
            <person name="Kallscheuer N."/>
            <person name="Luecker S."/>
            <person name="Lage O.M."/>
            <person name="Pohl T."/>
            <person name="Merkel B.J."/>
            <person name="Hornburger P."/>
            <person name="Mueller R.-W."/>
            <person name="Bruemmer F."/>
            <person name="Labrenz M."/>
            <person name="Spormann A.M."/>
            <person name="Op Den Camp H."/>
            <person name="Overmann J."/>
            <person name="Amann R."/>
            <person name="Jetten M.S.M."/>
            <person name="Mascher T."/>
            <person name="Medema M.H."/>
            <person name="Devos D.P."/>
            <person name="Kaster A.-K."/>
            <person name="Ovreas L."/>
            <person name="Rohde M."/>
            <person name="Galperin M.Y."/>
            <person name="Jogler C."/>
        </authorList>
    </citation>
    <scope>NUCLEOTIDE SEQUENCE [LARGE SCALE GENOMIC DNA]</scope>
    <source>
        <strain evidence="10 11">Pan54</strain>
    </source>
</reference>
<dbReference type="OrthoDB" id="9770099at2"/>
<dbReference type="GO" id="GO:0022857">
    <property type="term" value="F:transmembrane transporter activity"/>
    <property type="evidence" value="ECO:0007669"/>
    <property type="project" value="TreeGrafter"/>
</dbReference>
<evidence type="ECO:0000256" key="7">
    <source>
        <dbReference type="SAM" id="Phobius"/>
    </source>
</evidence>
<dbReference type="Pfam" id="PF12704">
    <property type="entry name" value="MacB_PCD"/>
    <property type="match status" value="1"/>
</dbReference>
<keyword evidence="5 7" id="KW-0472">Membrane</keyword>
<accession>A0A5C5XIE0</accession>
<dbReference type="GO" id="GO:0016787">
    <property type="term" value="F:hydrolase activity"/>
    <property type="evidence" value="ECO:0007669"/>
    <property type="project" value="UniProtKB-KW"/>
</dbReference>
<gene>
    <name evidence="10" type="primary">macB_3</name>
    <name evidence="10" type="ORF">Pan54_23180</name>
</gene>
<dbReference type="Proteomes" id="UP000316095">
    <property type="component" value="Unassembled WGS sequence"/>
</dbReference>
<dbReference type="EC" id="3.6.3.-" evidence="10"/>
<comment type="caution">
    <text evidence="10">The sequence shown here is derived from an EMBL/GenBank/DDBJ whole genome shotgun (WGS) entry which is preliminary data.</text>
</comment>
<comment type="similarity">
    <text evidence="6">Belongs to the ABC-4 integral membrane protein family.</text>
</comment>
<evidence type="ECO:0000256" key="3">
    <source>
        <dbReference type="ARBA" id="ARBA00022692"/>
    </source>
</evidence>
<feature type="transmembrane region" description="Helical" evidence="7">
    <location>
        <begin position="324"/>
        <end position="349"/>
    </location>
</feature>
<evidence type="ECO:0000259" key="8">
    <source>
        <dbReference type="Pfam" id="PF02687"/>
    </source>
</evidence>
<evidence type="ECO:0000256" key="1">
    <source>
        <dbReference type="ARBA" id="ARBA00004651"/>
    </source>
</evidence>
<evidence type="ECO:0000313" key="11">
    <source>
        <dbReference type="Proteomes" id="UP000316095"/>
    </source>
</evidence>
<dbReference type="GO" id="GO:0005886">
    <property type="term" value="C:plasma membrane"/>
    <property type="evidence" value="ECO:0007669"/>
    <property type="project" value="UniProtKB-SubCell"/>
</dbReference>
<dbReference type="GO" id="GO:0005524">
    <property type="term" value="F:ATP binding"/>
    <property type="evidence" value="ECO:0007669"/>
    <property type="project" value="UniProtKB-KW"/>
</dbReference>
<evidence type="ECO:0000256" key="5">
    <source>
        <dbReference type="ARBA" id="ARBA00023136"/>
    </source>
</evidence>
<feature type="domain" description="ABC3 transporter permease C-terminal" evidence="8">
    <location>
        <begin position="283"/>
        <end position="403"/>
    </location>
</feature>
<dbReference type="EMBL" id="SJPG01000001">
    <property type="protein sequence ID" value="TWT61582.1"/>
    <property type="molecule type" value="Genomic_DNA"/>
</dbReference>
<dbReference type="PANTHER" id="PTHR30572">
    <property type="entry name" value="MEMBRANE COMPONENT OF TRANSPORTER-RELATED"/>
    <property type="match status" value="1"/>
</dbReference>
<keyword evidence="10" id="KW-0378">Hydrolase</keyword>
<evidence type="ECO:0000256" key="4">
    <source>
        <dbReference type="ARBA" id="ARBA00022989"/>
    </source>
</evidence>
<evidence type="ECO:0000256" key="2">
    <source>
        <dbReference type="ARBA" id="ARBA00022475"/>
    </source>
</evidence>
<dbReference type="InterPro" id="IPR003838">
    <property type="entry name" value="ABC3_permease_C"/>
</dbReference>
<dbReference type="Pfam" id="PF02687">
    <property type="entry name" value="FtsX"/>
    <property type="match status" value="1"/>
</dbReference>
<protein>
    <submittedName>
        <fullName evidence="10">Macrolide export ATP-binding/permease protein MacB</fullName>
        <ecNumber evidence="10">3.6.3.-</ecNumber>
    </submittedName>
</protein>
<feature type="transmembrane region" description="Helical" evidence="7">
    <location>
        <begin position="369"/>
        <end position="393"/>
    </location>
</feature>
<dbReference type="InterPro" id="IPR025857">
    <property type="entry name" value="MacB_PCD"/>
</dbReference>
<dbReference type="AlphaFoldDB" id="A0A5C5XIE0"/>
<keyword evidence="10" id="KW-0547">Nucleotide-binding</keyword>
<feature type="domain" description="MacB-like periplasmic core" evidence="9">
    <location>
        <begin position="19"/>
        <end position="242"/>
    </location>
</feature>
<proteinExistence type="inferred from homology"/>
<evidence type="ECO:0000313" key="10">
    <source>
        <dbReference type="EMBL" id="TWT61582.1"/>
    </source>
</evidence>
<keyword evidence="3 7" id="KW-0812">Transmembrane</keyword>
<feature type="transmembrane region" description="Helical" evidence="7">
    <location>
        <begin position="279"/>
        <end position="304"/>
    </location>
</feature>
<dbReference type="RefSeq" id="WP_146503549.1">
    <property type="nucleotide sequence ID" value="NZ_SJPG01000001.1"/>
</dbReference>
<keyword evidence="2" id="KW-1003">Cell membrane</keyword>
<evidence type="ECO:0000256" key="6">
    <source>
        <dbReference type="ARBA" id="ARBA00038076"/>
    </source>
</evidence>
<dbReference type="InterPro" id="IPR050250">
    <property type="entry name" value="Macrolide_Exporter_MacB"/>
</dbReference>
<organism evidence="10 11">
    <name type="scientific">Rubinisphaera italica</name>
    <dbReference type="NCBI Taxonomy" id="2527969"/>
    <lineage>
        <taxon>Bacteria</taxon>
        <taxon>Pseudomonadati</taxon>
        <taxon>Planctomycetota</taxon>
        <taxon>Planctomycetia</taxon>
        <taxon>Planctomycetales</taxon>
        <taxon>Planctomycetaceae</taxon>
        <taxon>Rubinisphaera</taxon>
    </lineage>
</organism>
<name>A0A5C5XIE0_9PLAN</name>
<sequence>MITLRIAIRALMKNKMRAALTVLGVVIGIAAVTTMVSVGESAGQLIQSQFQALGTNVIVVLPGTGKRGGVRQGSLPSLTAEDAIAISDECPSVLASSSLVGAGGQVIYGNVNWSPKEMFGVGPDYLLVRNWDLRLGGFFAEQDVNAASKVCVIGQTVAVKLFQTMNPIGETIRIRNIPFRVIGVLAEKGANIVGDDQDNVLLMPYTTVRKRLYGSSFNEVNAVMVSARSVDLMSAAENEIKNLLANRHRIAPGQANDFQVQNTTEIANIFGVVTGTITAMLAAIAGISLLVGGVGIMNIMLVSVTERTREIGIRMAVGATGRDILMQFLVESVLLSSLGGVIGFLLGIAGSTGITMLINSFSPSVEWPIVVSLPAAVTAILFAAAVGIFFGFYPARRASQLDPIDALRYE</sequence>
<dbReference type="PANTHER" id="PTHR30572:SF4">
    <property type="entry name" value="ABC TRANSPORTER PERMEASE YTRF"/>
    <property type="match status" value="1"/>
</dbReference>
<comment type="subcellular location">
    <subcellularLocation>
        <location evidence="1">Cell membrane</location>
        <topology evidence="1">Multi-pass membrane protein</topology>
    </subcellularLocation>
</comment>